<protein>
    <submittedName>
        <fullName evidence="1">Protein ytfJ</fullName>
    </submittedName>
</protein>
<accession>A0A1W1ED76</accession>
<dbReference type="Pfam" id="PF09695">
    <property type="entry name" value="YtfJ_HI0045"/>
    <property type="match status" value="1"/>
</dbReference>
<evidence type="ECO:0000313" key="1">
    <source>
        <dbReference type="EMBL" id="SFZ97966.1"/>
    </source>
</evidence>
<organism evidence="1">
    <name type="scientific">hydrothermal vent metagenome</name>
    <dbReference type="NCBI Taxonomy" id="652676"/>
    <lineage>
        <taxon>unclassified sequences</taxon>
        <taxon>metagenomes</taxon>
        <taxon>ecological metagenomes</taxon>
    </lineage>
</organism>
<proteinExistence type="predicted"/>
<dbReference type="AlphaFoldDB" id="A0A1W1ED76"/>
<dbReference type="InterPro" id="IPR006513">
    <property type="entry name" value="YtfJ_HI0045"/>
</dbReference>
<name>A0A1W1ED76_9ZZZZ</name>
<dbReference type="EMBL" id="FPKX01000032">
    <property type="protein sequence ID" value="SFZ97966.1"/>
    <property type="molecule type" value="Genomic_DNA"/>
</dbReference>
<reference evidence="1" key="1">
    <citation type="submission" date="2016-10" db="EMBL/GenBank/DDBJ databases">
        <authorList>
            <person name="de Groot N.N."/>
        </authorList>
    </citation>
    <scope>NUCLEOTIDE SEQUENCE</scope>
</reference>
<sequence length="170" mass="18895">MKKVVLALMLLAVNSMAIEVGKVPTVVTISGDNGGKLSGEPWSSSSLKGKVHIVFYVDPDKKDLNDPFANALKKKHFSRSKYASVAIINLAATWIPNVAIEAKLKKKQKDFPDTLYVKDKNKVLVKKWSLADDNSDVLIFNKKGELIYKKFGKFSKTEIEKAVKLVESNL</sequence>
<gene>
    <name evidence="1" type="ORF">MNB_SV-5-1626</name>
</gene>
<dbReference type="Gene3D" id="3.40.30.10">
    <property type="entry name" value="Glutaredoxin"/>
    <property type="match status" value="1"/>
</dbReference>